<feature type="compositionally biased region" description="Low complexity" evidence="2">
    <location>
        <begin position="71"/>
        <end position="89"/>
    </location>
</feature>
<dbReference type="PROSITE" id="PS50089">
    <property type="entry name" value="ZF_RING_2"/>
    <property type="match status" value="1"/>
</dbReference>
<dbReference type="SUPFAM" id="SSF57850">
    <property type="entry name" value="RING/U-box"/>
    <property type="match status" value="1"/>
</dbReference>
<gene>
    <name evidence="4" type="ORF">ZOSMA_113G00570</name>
</gene>
<keyword evidence="1" id="KW-0479">Metal-binding</keyword>
<feature type="domain" description="RING-type" evidence="3">
    <location>
        <begin position="268"/>
        <end position="306"/>
    </location>
</feature>
<proteinExistence type="predicted"/>
<keyword evidence="5" id="KW-1185">Reference proteome</keyword>
<dbReference type="EMBL" id="LFYR01000158">
    <property type="protein sequence ID" value="KMZ75569.1"/>
    <property type="molecule type" value="Genomic_DNA"/>
</dbReference>
<evidence type="ECO:0000313" key="4">
    <source>
        <dbReference type="EMBL" id="KMZ75569.1"/>
    </source>
</evidence>
<dbReference type="Proteomes" id="UP000036987">
    <property type="component" value="Unassembled WGS sequence"/>
</dbReference>
<dbReference type="SMART" id="SM00184">
    <property type="entry name" value="RING"/>
    <property type="match status" value="1"/>
</dbReference>
<dbReference type="AlphaFoldDB" id="A0A0K9Q2Z9"/>
<dbReference type="InterPro" id="IPR001841">
    <property type="entry name" value="Znf_RING"/>
</dbReference>
<name>A0A0K9Q2Z9_ZOSMR</name>
<reference evidence="5" key="1">
    <citation type="journal article" date="2016" name="Nature">
        <title>The genome of the seagrass Zostera marina reveals angiosperm adaptation to the sea.</title>
        <authorList>
            <person name="Olsen J.L."/>
            <person name="Rouze P."/>
            <person name="Verhelst B."/>
            <person name="Lin Y.-C."/>
            <person name="Bayer T."/>
            <person name="Collen J."/>
            <person name="Dattolo E."/>
            <person name="De Paoli E."/>
            <person name="Dittami S."/>
            <person name="Maumus F."/>
            <person name="Michel G."/>
            <person name="Kersting A."/>
            <person name="Lauritano C."/>
            <person name="Lohaus R."/>
            <person name="Toepel M."/>
            <person name="Tonon T."/>
            <person name="Vanneste K."/>
            <person name="Amirebrahimi M."/>
            <person name="Brakel J."/>
            <person name="Bostroem C."/>
            <person name="Chovatia M."/>
            <person name="Grimwood J."/>
            <person name="Jenkins J.W."/>
            <person name="Jueterbock A."/>
            <person name="Mraz A."/>
            <person name="Stam W.T."/>
            <person name="Tice H."/>
            <person name="Bornberg-Bauer E."/>
            <person name="Green P.J."/>
            <person name="Pearson G.A."/>
            <person name="Procaccini G."/>
            <person name="Duarte C.M."/>
            <person name="Schmutz J."/>
            <person name="Reusch T.B.H."/>
            <person name="Van de Peer Y."/>
        </authorList>
    </citation>
    <scope>NUCLEOTIDE SEQUENCE [LARGE SCALE GENOMIC DNA]</scope>
    <source>
        <strain evidence="5">cv. Finnish</strain>
    </source>
</reference>
<feature type="compositionally biased region" description="Acidic residues" evidence="2">
    <location>
        <begin position="239"/>
        <end position="251"/>
    </location>
</feature>
<evidence type="ECO:0000256" key="1">
    <source>
        <dbReference type="PROSITE-ProRule" id="PRU00175"/>
    </source>
</evidence>
<dbReference type="GO" id="GO:0008270">
    <property type="term" value="F:zinc ion binding"/>
    <property type="evidence" value="ECO:0007669"/>
    <property type="project" value="UniProtKB-KW"/>
</dbReference>
<dbReference type="Pfam" id="PF13920">
    <property type="entry name" value="zf-C3HC4_3"/>
    <property type="match status" value="1"/>
</dbReference>
<feature type="region of interest" description="Disordered" evidence="2">
    <location>
        <begin position="239"/>
        <end position="258"/>
    </location>
</feature>
<dbReference type="Gene3D" id="3.30.40.10">
    <property type="entry name" value="Zinc/RING finger domain, C3HC4 (zinc finger)"/>
    <property type="match status" value="1"/>
</dbReference>
<evidence type="ECO:0000256" key="2">
    <source>
        <dbReference type="SAM" id="MobiDB-lite"/>
    </source>
</evidence>
<protein>
    <submittedName>
        <fullName evidence="4">RING/U-box superfamily protein</fullName>
    </submittedName>
</protein>
<dbReference type="InterPro" id="IPR013083">
    <property type="entry name" value="Znf_RING/FYVE/PHD"/>
</dbReference>
<accession>A0A0K9Q2Z9</accession>
<organism evidence="4 5">
    <name type="scientific">Zostera marina</name>
    <name type="common">Eelgrass</name>
    <dbReference type="NCBI Taxonomy" id="29655"/>
    <lineage>
        <taxon>Eukaryota</taxon>
        <taxon>Viridiplantae</taxon>
        <taxon>Streptophyta</taxon>
        <taxon>Embryophyta</taxon>
        <taxon>Tracheophyta</taxon>
        <taxon>Spermatophyta</taxon>
        <taxon>Magnoliopsida</taxon>
        <taxon>Liliopsida</taxon>
        <taxon>Zosteraceae</taxon>
        <taxon>Zostera</taxon>
    </lineage>
</organism>
<feature type="region of interest" description="Disordered" evidence="2">
    <location>
        <begin position="71"/>
        <end position="121"/>
    </location>
</feature>
<keyword evidence="1" id="KW-0862">Zinc</keyword>
<evidence type="ECO:0000259" key="3">
    <source>
        <dbReference type="PROSITE" id="PS50089"/>
    </source>
</evidence>
<keyword evidence="1" id="KW-0863">Zinc-finger</keyword>
<dbReference type="CDD" id="cd16449">
    <property type="entry name" value="RING-HC"/>
    <property type="match status" value="1"/>
</dbReference>
<dbReference type="OrthoDB" id="1711136at2759"/>
<evidence type="ECO:0000313" key="5">
    <source>
        <dbReference type="Proteomes" id="UP000036987"/>
    </source>
</evidence>
<comment type="caution">
    <text evidence="4">The sequence shown here is derived from an EMBL/GenBank/DDBJ whole genome shotgun (WGS) entry which is preliminary data.</text>
</comment>
<dbReference type="PANTHER" id="PTHR46629">
    <property type="entry name" value="OS01G0917900 PROTEIN"/>
    <property type="match status" value="1"/>
</dbReference>
<sequence>MENPTRRRPTLAHQLGTAEATMVESLSPNLRDLLKVREADDEIRTHNHRLHHPRVQGVTLATVLACEKQSVLPPSSSSSTSSSTFSPVPATNSGGRTLLDVIRDEGGSGSGSGSGTSLAVRNGNNNRIFWKSFKNRLRLRRTVAGTASVSSTSTTVASSPVSLPIPQNAVAITTATTVTSRRQTETVEGQSPASPIRVSFMTLLELEETDDGRLSFENHGGQNPHTSSSSIAAAMIGVVEEDSEEEEEEEEGKLGSNRNKKDNIVQNCCVCMVRRKGAAFIPCGHTFCRICSRELWISRGNCPICNGFILEILDIF</sequence>